<feature type="region of interest" description="Disordered" evidence="3">
    <location>
        <begin position="344"/>
        <end position="372"/>
    </location>
</feature>
<keyword evidence="6" id="KW-1185">Reference proteome</keyword>
<evidence type="ECO:0000259" key="4">
    <source>
        <dbReference type="Pfam" id="PF08541"/>
    </source>
</evidence>
<dbReference type="Proteomes" id="UP001597542">
    <property type="component" value="Unassembled WGS sequence"/>
</dbReference>
<evidence type="ECO:0000313" key="6">
    <source>
        <dbReference type="Proteomes" id="UP001597542"/>
    </source>
</evidence>
<dbReference type="Gene3D" id="3.40.47.10">
    <property type="match status" value="2"/>
</dbReference>
<comment type="caution">
    <text evidence="5">The sequence shown here is derived from an EMBL/GenBank/DDBJ whole genome shotgun (WGS) entry which is preliminary data.</text>
</comment>
<evidence type="ECO:0000256" key="2">
    <source>
        <dbReference type="ARBA" id="ARBA00023315"/>
    </source>
</evidence>
<gene>
    <name evidence="5" type="ORF">ACFSUT_41310</name>
</gene>
<dbReference type="RefSeq" id="WP_344267033.1">
    <property type="nucleotide sequence ID" value="NZ_BAAAHV010000005.1"/>
</dbReference>
<accession>A0ABW5IBI4</accession>
<reference evidence="6" key="1">
    <citation type="journal article" date="2019" name="Int. J. Syst. Evol. Microbiol.">
        <title>The Global Catalogue of Microorganisms (GCM) 10K type strain sequencing project: providing services to taxonomists for standard genome sequencing and annotation.</title>
        <authorList>
            <consortium name="The Broad Institute Genomics Platform"/>
            <consortium name="The Broad Institute Genome Sequencing Center for Infectious Disease"/>
            <person name="Wu L."/>
            <person name="Ma J."/>
        </authorList>
    </citation>
    <scope>NUCLEOTIDE SEQUENCE [LARGE SCALE GENOMIC DNA]</scope>
    <source>
        <strain evidence="6">CGMCC 4.7638</strain>
    </source>
</reference>
<sequence>MQWSSVHIRGIGATLGKLVPVAPGHRTGQQSISIADQSTGMDLAVSSANAALSALAQITNGPLPVPELHLHSAIWRGSRGIDFWSRANYIRAKLGLPPGPGITAELNAMSNSLVGGIDLGSRMLAGSADLNHILLTGGEVFGPPAFDHLNADHGIAYGDGGSALILGRLPGFARVLSTASYTDPTLEQLHRGHSRFPPAGTTDPGPERVRERKRQYLATVGTTSINLRNAHGIRHAFNHALADAGLIADQLAWILLPHYGQPLLDAHCLRPLGISAERTLSQDGSRWGHIGPNDQIIGLARLLARADVQTGDHVALVGVGVGMTWTVAVLRIERVPGNHRFQTSLFQSTEQRDDPPPGLARLPHTSQPSAEP</sequence>
<keyword evidence="2" id="KW-0012">Acyltransferase</keyword>
<protein>
    <submittedName>
        <fullName evidence="5">3-oxoacyl-[acyl-carrier-protein] synthase III C-terminal domain-containing protein</fullName>
    </submittedName>
</protein>
<evidence type="ECO:0000256" key="1">
    <source>
        <dbReference type="ARBA" id="ARBA00022679"/>
    </source>
</evidence>
<name>A0ABW5IBI4_9PSEU</name>
<dbReference type="InterPro" id="IPR016039">
    <property type="entry name" value="Thiolase-like"/>
</dbReference>
<evidence type="ECO:0000313" key="5">
    <source>
        <dbReference type="EMBL" id="MFD2486769.1"/>
    </source>
</evidence>
<dbReference type="InterPro" id="IPR013747">
    <property type="entry name" value="ACP_syn_III_C"/>
</dbReference>
<dbReference type="EMBL" id="JBHUKQ010000024">
    <property type="protein sequence ID" value="MFD2486769.1"/>
    <property type="molecule type" value="Genomic_DNA"/>
</dbReference>
<proteinExistence type="predicted"/>
<dbReference type="Pfam" id="PF08541">
    <property type="entry name" value="ACP_syn_III_C"/>
    <property type="match status" value="1"/>
</dbReference>
<keyword evidence="1" id="KW-0808">Transferase</keyword>
<dbReference type="PANTHER" id="PTHR34069:SF2">
    <property type="entry name" value="BETA-KETOACYL-[ACYL-CARRIER-PROTEIN] SYNTHASE III"/>
    <property type="match status" value="1"/>
</dbReference>
<feature type="domain" description="Beta-ketoacyl-[acyl-carrier-protein] synthase III C-terminal" evidence="4">
    <location>
        <begin position="241"/>
        <end position="332"/>
    </location>
</feature>
<dbReference type="PANTHER" id="PTHR34069">
    <property type="entry name" value="3-OXOACYL-[ACYL-CARRIER-PROTEIN] SYNTHASE 3"/>
    <property type="match status" value="1"/>
</dbReference>
<evidence type="ECO:0000256" key="3">
    <source>
        <dbReference type="SAM" id="MobiDB-lite"/>
    </source>
</evidence>
<organism evidence="5 6">
    <name type="scientific">Amycolatopsis albidoflavus</name>
    <dbReference type="NCBI Taxonomy" id="102226"/>
    <lineage>
        <taxon>Bacteria</taxon>
        <taxon>Bacillati</taxon>
        <taxon>Actinomycetota</taxon>
        <taxon>Actinomycetes</taxon>
        <taxon>Pseudonocardiales</taxon>
        <taxon>Pseudonocardiaceae</taxon>
        <taxon>Amycolatopsis</taxon>
    </lineage>
</organism>
<dbReference type="SUPFAM" id="SSF53901">
    <property type="entry name" value="Thiolase-like"/>
    <property type="match status" value="2"/>
</dbReference>